<protein>
    <recommendedName>
        <fullName evidence="3">Peptidase C39 domain-containing protein</fullName>
    </recommendedName>
</protein>
<dbReference type="Gene3D" id="3.90.70.10">
    <property type="entry name" value="Cysteine proteinases"/>
    <property type="match status" value="1"/>
</dbReference>
<evidence type="ECO:0000313" key="2">
    <source>
        <dbReference type="Proteomes" id="UP000092627"/>
    </source>
</evidence>
<sequence length="139" mass="15493">MQTPVIQEETTGCGIAAVANILGKTYSEMKAIANGLGIYADDTALWSDTQYVRTLLNNSGVSTSDDEIPFTTWDTLPDTALMSIKHQEKDGQFFWHWVVFQRIDDQAVVLDSAAYLDSNIRTDFAEISPKWFIEVHSAA</sequence>
<dbReference type="OrthoDB" id="9789822at2"/>
<accession>A0A1A8THH7</accession>
<reference evidence="1 2" key="1">
    <citation type="submission" date="2016-06" db="EMBL/GenBank/DDBJ databases">
        <authorList>
            <person name="Kjaerup R.B."/>
            <person name="Dalgaard T.S."/>
            <person name="Juul-Madsen H.R."/>
        </authorList>
    </citation>
    <scope>NUCLEOTIDE SEQUENCE [LARGE SCALE GENOMIC DNA]</scope>
    <source>
        <strain evidence="1 2">CECT 5080</strain>
    </source>
</reference>
<dbReference type="RefSeq" id="WP_067210344.1">
    <property type="nucleotide sequence ID" value="NZ_FLOC01000013.1"/>
</dbReference>
<evidence type="ECO:0008006" key="3">
    <source>
        <dbReference type="Google" id="ProtNLM"/>
    </source>
</evidence>
<evidence type="ECO:0000313" key="1">
    <source>
        <dbReference type="EMBL" id="SBS32709.1"/>
    </source>
</evidence>
<dbReference type="EMBL" id="FLOC01000013">
    <property type="protein sequence ID" value="SBS32709.1"/>
    <property type="molecule type" value="Genomic_DNA"/>
</dbReference>
<organism evidence="1 2">
    <name type="scientific">Marinomonas aquimarina</name>
    <dbReference type="NCBI Taxonomy" id="295068"/>
    <lineage>
        <taxon>Bacteria</taxon>
        <taxon>Pseudomonadati</taxon>
        <taxon>Pseudomonadota</taxon>
        <taxon>Gammaproteobacteria</taxon>
        <taxon>Oceanospirillales</taxon>
        <taxon>Oceanospirillaceae</taxon>
        <taxon>Marinomonas</taxon>
    </lineage>
</organism>
<keyword evidence="2" id="KW-1185">Reference proteome</keyword>
<dbReference type="Proteomes" id="UP000092627">
    <property type="component" value="Unassembled WGS sequence"/>
</dbReference>
<dbReference type="AlphaFoldDB" id="A0A1A8THH7"/>
<name>A0A1A8THH7_9GAMM</name>
<gene>
    <name evidence="1" type="ORF">MAQ5080_02333</name>
</gene>
<proteinExistence type="predicted"/>